<protein>
    <submittedName>
        <fullName evidence="1">Uncharacterized protein</fullName>
    </submittedName>
</protein>
<accession>A0A2T9YAG9</accession>
<sequence length="118" mass="13478">MNITEITFNSTEEFHAYLLPHFIDPSFPQVIRGKLQDLKQTGTLAKYISAESSLLRYYNELSDAEKHGTVMGMRFVQTKSDTNTNMDINNINFIKTNPPEIDNRIKFIGDSSTEDSLL</sequence>
<evidence type="ECO:0000313" key="2">
    <source>
        <dbReference type="Proteomes" id="UP000245383"/>
    </source>
</evidence>
<gene>
    <name evidence="1" type="ORF">BB561_005418</name>
</gene>
<organism evidence="1 2">
    <name type="scientific">Smittium simulii</name>
    <dbReference type="NCBI Taxonomy" id="133385"/>
    <lineage>
        <taxon>Eukaryota</taxon>
        <taxon>Fungi</taxon>
        <taxon>Fungi incertae sedis</taxon>
        <taxon>Zoopagomycota</taxon>
        <taxon>Kickxellomycotina</taxon>
        <taxon>Harpellomycetes</taxon>
        <taxon>Harpellales</taxon>
        <taxon>Legeriomycetaceae</taxon>
        <taxon>Smittium</taxon>
    </lineage>
</organism>
<dbReference type="AlphaFoldDB" id="A0A2T9YAG9"/>
<comment type="caution">
    <text evidence="1">The sequence shown here is derived from an EMBL/GenBank/DDBJ whole genome shotgun (WGS) entry which is preliminary data.</text>
</comment>
<dbReference type="OrthoDB" id="5533751at2759"/>
<dbReference type="Proteomes" id="UP000245383">
    <property type="component" value="Unassembled WGS sequence"/>
</dbReference>
<evidence type="ECO:0000313" key="1">
    <source>
        <dbReference type="EMBL" id="PVU89338.1"/>
    </source>
</evidence>
<reference evidence="1 2" key="1">
    <citation type="journal article" date="2018" name="MBio">
        <title>Comparative Genomics Reveals the Core Gene Toolbox for the Fungus-Insect Symbiosis.</title>
        <authorList>
            <person name="Wang Y."/>
            <person name="Stata M."/>
            <person name="Wang W."/>
            <person name="Stajich J.E."/>
            <person name="White M.M."/>
            <person name="Moncalvo J.M."/>
        </authorList>
    </citation>
    <scope>NUCLEOTIDE SEQUENCE [LARGE SCALE GENOMIC DNA]</scope>
    <source>
        <strain evidence="1 2">SWE-8-4</strain>
    </source>
</reference>
<dbReference type="EMBL" id="MBFR01000322">
    <property type="protein sequence ID" value="PVU89338.1"/>
    <property type="molecule type" value="Genomic_DNA"/>
</dbReference>
<name>A0A2T9YAG9_9FUNG</name>
<keyword evidence="2" id="KW-1185">Reference proteome</keyword>
<proteinExistence type="predicted"/>